<feature type="compositionally biased region" description="Low complexity" evidence="1">
    <location>
        <begin position="134"/>
        <end position="183"/>
    </location>
</feature>
<feature type="compositionally biased region" description="Polar residues" evidence="1">
    <location>
        <begin position="584"/>
        <end position="598"/>
    </location>
</feature>
<feature type="region of interest" description="Disordered" evidence="1">
    <location>
        <begin position="253"/>
        <end position="368"/>
    </location>
</feature>
<dbReference type="Proteomes" id="UP000054538">
    <property type="component" value="Unassembled WGS sequence"/>
</dbReference>
<gene>
    <name evidence="2" type="ORF">PAXRUDRAFT_333978</name>
</gene>
<feature type="compositionally biased region" description="Polar residues" evidence="1">
    <location>
        <begin position="278"/>
        <end position="293"/>
    </location>
</feature>
<dbReference type="AlphaFoldDB" id="A0A0D0E4I7"/>
<keyword evidence="3" id="KW-1185">Reference proteome</keyword>
<dbReference type="EMBL" id="KN825003">
    <property type="protein sequence ID" value="KIK96114.1"/>
    <property type="molecule type" value="Genomic_DNA"/>
</dbReference>
<reference evidence="3" key="2">
    <citation type="submission" date="2015-01" db="EMBL/GenBank/DDBJ databases">
        <title>Evolutionary Origins and Diversification of the Mycorrhizal Mutualists.</title>
        <authorList>
            <consortium name="DOE Joint Genome Institute"/>
            <consortium name="Mycorrhizal Genomics Consortium"/>
            <person name="Kohler A."/>
            <person name="Kuo A."/>
            <person name="Nagy L.G."/>
            <person name="Floudas D."/>
            <person name="Copeland A."/>
            <person name="Barry K.W."/>
            <person name="Cichocki N."/>
            <person name="Veneault-Fourrey C."/>
            <person name="LaButti K."/>
            <person name="Lindquist E.A."/>
            <person name="Lipzen A."/>
            <person name="Lundell T."/>
            <person name="Morin E."/>
            <person name="Murat C."/>
            <person name="Riley R."/>
            <person name="Ohm R."/>
            <person name="Sun H."/>
            <person name="Tunlid A."/>
            <person name="Henrissat B."/>
            <person name="Grigoriev I.V."/>
            <person name="Hibbett D.S."/>
            <person name="Martin F."/>
        </authorList>
    </citation>
    <scope>NUCLEOTIDE SEQUENCE [LARGE SCALE GENOMIC DNA]</scope>
    <source>
        <strain evidence="3">Ve08.2h10</strain>
    </source>
</reference>
<feature type="compositionally biased region" description="Low complexity" evidence="1">
    <location>
        <begin position="253"/>
        <end position="272"/>
    </location>
</feature>
<feature type="region of interest" description="Disordered" evidence="1">
    <location>
        <begin position="447"/>
        <end position="470"/>
    </location>
</feature>
<feature type="compositionally biased region" description="Pro residues" evidence="1">
    <location>
        <begin position="121"/>
        <end position="133"/>
    </location>
</feature>
<evidence type="ECO:0000256" key="1">
    <source>
        <dbReference type="SAM" id="MobiDB-lite"/>
    </source>
</evidence>
<accession>A0A0D0E4I7</accession>
<feature type="region of interest" description="Disordered" evidence="1">
    <location>
        <begin position="37"/>
        <end position="209"/>
    </location>
</feature>
<evidence type="ECO:0000313" key="2">
    <source>
        <dbReference type="EMBL" id="KIK96114.1"/>
    </source>
</evidence>
<proteinExistence type="predicted"/>
<feature type="compositionally biased region" description="Polar residues" evidence="1">
    <location>
        <begin position="77"/>
        <end position="117"/>
    </location>
</feature>
<name>A0A0D0E4I7_9AGAM</name>
<feature type="compositionally biased region" description="Polar residues" evidence="1">
    <location>
        <begin position="354"/>
        <end position="368"/>
    </location>
</feature>
<feature type="compositionally biased region" description="Polar residues" evidence="1">
    <location>
        <begin position="555"/>
        <end position="570"/>
    </location>
</feature>
<dbReference type="InParanoid" id="A0A0D0E4I7"/>
<feature type="compositionally biased region" description="Low complexity" evidence="1">
    <location>
        <begin position="309"/>
        <end position="332"/>
    </location>
</feature>
<organism evidence="2 3">
    <name type="scientific">Paxillus rubicundulus Ve08.2h10</name>
    <dbReference type="NCBI Taxonomy" id="930991"/>
    <lineage>
        <taxon>Eukaryota</taxon>
        <taxon>Fungi</taxon>
        <taxon>Dikarya</taxon>
        <taxon>Basidiomycota</taxon>
        <taxon>Agaricomycotina</taxon>
        <taxon>Agaricomycetes</taxon>
        <taxon>Agaricomycetidae</taxon>
        <taxon>Boletales</taxon>
        <taxon>Paxilineae</taxon>
        <taxon>Paxillaceae</taxon>
        <taxon>Paxillus</taxon>
    </lineage>
</organism>
<sequence length="610" mass="65275">MEPPTAVEFATMDRIHRLYADLSTSFTKDIARRQLMSTPHHASPAAPPGVTNGTLKRNRPDDLPALASKRRDIGDNKPQSAQTHAVPSISISGAGTHTHPQGTFPPSNASNLSVSGAPQSPRVPSPAMPPPSGTPSLPFGASEASIAASTRARARDIQIQQAREQQLRQATQMQQMQQMQAARHMSPTSTSPQAPQGNGGAPAGQPNPLAALAPQAQHLMMILRDTNHPLMQYIIHQTPHFTSLPLQQQMQKLQHIQQTLQQRPPQQQQNQQAATPHRNPNMTAMTQNPAMNTVPNGALGGGGGPSPVSPLAQQSPVMSQPQQMPSQPQSPQNGMYPFHQGQANSGMDPRMAGSNFTPQMQGGMGNSMNANQQRHVLMQQQMRNTNGNMNAVSNMMNPQQAFAMAQRMAQAGPSQPGSVGGSPMSSPAGDQFPALRSNSTIPGIARSARSPSDNVHSPMTPRAPSRLSQQPQMQSNDYSQAMMQHAHANMLFNPQVQNPNWPQSGQQPMPQMGMAGAQVNGYSMTPPNSAGAGGGFYNTAPSPSNQNWQQHQQGMVGSYPYGQSMSQQHAQPDLGRPPHMTSAPLPQNMSPVGDNSGTAPGEYDIFNYTG</sequence>
<reference evidence="2 3" key="1">
    <citation type="submission" date="2014-04" db="EMBL/GenBank/DDBJ databases">
        <authorList>
            <consortium name="DOE Joint Genome Institute"/>
            <person name="Kuo A."/>
            <person name="Kohler A."/>
            <person name="Jargeat P."/>
            <person name="Nagy L.G."/>
            <person name="Floudas D."/>
            <person name="Copeland A."/>
            <person name="Barry K.W."/>
            <person name="Cichocki N."/>
            <person name="Veneault-Fourrey C."/>
            <person name="LaButti K."/>
            <person name="Lindquist E.A."/>
            <person name="Lipzen A."/>
            <person name="Lundell T."/>
            <person name="Morin E."/>
            <person name="Murat C."/>
            <person name="Sun H."/>
            <person name="Tunlid A."/>
            <person name="Henrissat B."/>
            <person name="Grigoriev I.V."/>
            <person name="Hibbett D.S."/>
            <person name="Martin F."/>
            <person name="Nordberg H.P."/>
            <person name="Cantor M.N."/>
            <person name="Hua S.X."/>
        </authorList>
    </citation>
    <scope>NUCLEOTIDE SEQUENCE [LARGE SCALE GENOMIC DNA]</scope>
    <source>
        <strain evidence="2 3">Ve08.2h10</strain>
    </source>
</reference>
<protein>
    <submittedName>
        <fullName evidence="2">Uncharacterized protein</fullName>
    </submittedName>
</protein>
<dbReference type="STRING" id="930991.A0A0D0E4I7"/>
<feature type="region of interest" description="Disordered" evidence="1">
    <location>
        <begin position="555"/>
        <end position="610"/>
    </location>
</feature>
<dbReference type="OrthoDB" id="2530523at2759"/>
<evidence type="ECO:0000313" key="3">
    <source>
        <dbReference type="Proteomes" id="UP000054538"/>
    </source>
</evidence>
<dbReference type="HOGENOM" id="CLU_447657_0_0_1"/>